<dbReference type="InterPro" id="IPR046348">
    <property type="entry name" value="SIS_dom_sf"/>
</dbReference>
<proteinExistence type="predicted"/>
<dbReference type="PROSITE" id="PS51464">
    <property type="entry name" value="SIS"/>
    <property type="match status" value="1"/>
</dbReference>
<protein>
    <submittedName>
        <fullName evidence="3">SIS domain-containing protein</fullName>
        <ecNumber evidence="3">3.5.-.-</ecNumber>
    </submittedName>
</protein>
<evidence type="ECO:0000313" key="3">
    <source>
        <dbReference type="EMBL" id="MFC5024388.1"/>
    </source>
</evidence>
<dbReference type="Gene3D" id="3.40.50.10490">
    <property type="entry name" value="Glucose-6-phosphate isomerase like protein, domain 1"/>
    <property type="match status" value="2"/>
</dbReference>
<dbReference type="RefSeq" id="WP_345686583.1">
    <property type="nucleotide sequence ID" value="NZ_BAABIT010000001.1"/>
</dbReference>
<dbReference type="SUPFAM" id="SSF53697">
    <property type="entry name" value="SIS domain"/>
    <property type="match status" value="1"/>
</dbReference>
<name>A0ABV9XJT5_9ACTN</name>
<organism evidence="3 4">
    <name type="scientific">Streptomyces coeruleoprunus</name>
    <dbReference type="NCBI Taxonomy" id="285563"/>
    <lineage>
        <taxon>Bacteria</taxon>
        <taxon>Bacillati</taxon>
        <taxon>Actinomycetota</taxon>
        <taxon>Actinomycetes</taxon>
        <taxon>Kitasatosporales</taxon>
        <taxon>Streptomycetaceae</taxon>
        <taxon>Streptomyces</taxon>
    </lineage>
</organism>
<evidence type="ECO:0000313" key="4">
    <source>
        <dbReference type="Proteomes" id="UP001595829"/>
    </source>
</evidence>
<dbReference type="PANTHER" id="PTHR10937">
    <property type="entry name" value="GLUCOSAMINE--FRUCTOSE-6-PHOSPHATE AMINOTRANSFERASE, ISOMERIZING"/>
    <property type="match status" value="1"/>
</dbReference>
<dbReference type="InterPro" id="IPR035490">
    <property type="entry name" value="GlmS/FrlB_SIS"/>
</dbReference>
<dbReference type="GO" id="GO:0016787">
    <property type="term" value="F:hydrolase activity"/>
    <property type="evidence" value="ECO:0007669"/>
    <property type="project" value="UniProtKB-KW"/>
</dbReference>
<feature type="domain" description="SIS" evidence="2">
    <location>
        <begin position="23"/>
        <end position="156"/>
    </location>
</feature>
<dbReference type="EMBL" id="JBHSJD010000014">
    <property type="protein sequence ID" value="MFC5024388.1"/>
    <property type="molecule type" value="Genomic_DNA"/>
</dbReference>
<keyword evidence="3" id="KW-0378">Hydrolase</keyword>
<dbReference type="InterPro" id="IPR035466">
    <property type="entry name" value="GlmS/AgaS_SIS"/>
</dbReference>
<sequence length="316" mass="32709">MSHVDREITSQPACWRRALEARPAGLPQDGERVAVVGCGTSLYIAQAYAALRESAGLGETDAFAASEFPVARRYDRVLAISRSGTTTEVLTALGRVAGDTPTVALTGDPDTPVRDAADTVVDLSFADERSVVQTRFATTALVLLRAGLGCVPPDLPEQAERAVLSPLPEEAVAAGQFTFLGTGWTVGLAHEAALKLREAAGAWTESYPAMEYRHGPISVTGPGSVVWFFGAPPPGLLDQVRTTGACASVSPADPLADLIRAQRVAVALAGRRGLDPDRPRGLTRSIVLADAGADAGAHNRAYGEAAGGGARGGADS</sequence>
<reference evidence="4" key="1">
    <citation type="journal article" date="2019" name="Int. J. Syst. Evol. Microbiol.">
        <title>The Global Catalogue of Microorganisms (GCM) 10K type strain sequencing project: providing services to taxonomists for standard genome sequencing and annotation.</title>
        <authorList>
            <consortium name="The Broad Institute Genomics Platform"/>
            <consortium name="The Broad Institute Genome Sequencing Center for Infectious Disease"/>
            <person name="Wu L."/>
            <person name="Ma J."/>
        </authorList>
    </citation>
    <scope>NUCLEOTIDE SEQUENCE [LARGE SCALE GENOMIC DNA]</scope>
    <source>
        <strain evidence="4">CGMCC 4.1648</strain>
    </source>
</reference>
<accession>A0ABV9XJT5</accession>
<dbReference type="Pfam" id="PF01380">
    <property type="entry name" value="SIS"/>
    <property type="match status" value="1"/>
</dbReference>
<keyword evidence="1" id="KW-0677">Repeat</keyword>
<gene>
    <name evidence="3" type="ORF">ACFPM3_19865</name>
</gene>
<dbReference type="CDD" id="cd05008">
    <property type="entry name" value="SIS_GlmS_GlmD_1"/>
    <property type="match status" value="1"/>
</dbReference>
<comment type="caution">
    <text evidence="3">The sequence shown here is derived from an EMBL/GenBank/DDBJ whole genome shotgun (WGS) entry which is preliminary data.</text>
</comment>
<dbReference type="InterPro" id="IPR001347">
    <property type="entry name" value="SIS_dom"/>
</dbReference>
<dbReference type="CDD" id="cd05009">
    <property type="entry name" value="SIS_GlmS_GlmD_2"/>
    <property type="match status" value="1"/>
</dbReference>
<evidence type="ECO:0000259" key="2">
    <source>
        <dbReference type="PROSITE" id="PS51464"/>
    </source>
</evidence>
<dbReference type="EC" id="3.5.-.-" evidence="3"/>
<evidence type="ECO:0000256" key="1">
    <source>
        <dbReference type="ARBA" id="ARBA00022737"/>
    </source>
</evidence>
<dbReference type="Proteomes" id="UP001595829">
    <property type="component" value="Unassembled WGS sequence"/>
</dbReference>
<keyword evidence="4" id="KW-1185">Reference proteome</keyword>